<evidence type="ECO:0000313" key="8">
    <source>
        <dbReference type="EMBL" id="MFD2160333.1"/>
    </source>
</evidence>
<reference evidence="9" key="1">
    <citation type="journal article" date="2019" name="Int. J. Syst. Evol. Microbiol.">
        <title>The Global Catalogue of Microorganisms (GCM) 10K type strain sequencing project: providing services to taxonomists for standard genome sequencing and annotation.</title>
        <authorList>
            <consortium name="The Broad Institute Genomics Platform"/>
            <consortium name="The Broad Institute Genome Sequencing Center for Infectious Disease"/>
            <person name="Wu L."/>
            <person name="Ma J."/>
        </authorList>
    </citation>
    <scope>NUCLEOTIDE SEQUENCE [LARGE SCALE GENOMIC DNA]</scope>
    <source>
        <strain evidence="9">CCUG 57942</strain>
    </source>
</reference>
<evidence type="ECO:0000256" key="3">
    <source>
        <dbReference type="ARBA" id="ARBA00023004"/>
    </source>
</evidence>
<dbReference type="InterPro" id="IPR037524">
    <property type="entry name" value="PA14/GLEYA"/>
</dbReference>
<proteinExistence type="predicted"/>
<evidence type="ECO:0000259" key="6">
    <source>
        <dbReference type="PROSITE" id="PS51007"/>
    </source>
</evidence>
<keyword evidence="2 4" id="KW-0479">Metal-binding</keyword>
<dbReference type="PANTHER" id="PTHR35008:SF8">
    <property type="entry name" value="ALCOHOL DEHYDROGENASE CYTOCHROME C SUBUNIT"/>
    <property type="match status" value="1"/>
</dbReference>
<feature type="chain" id="PRO_5045497897" evidence="5">
    <location>
        <begin position="22"/>
        <end position="510"/>
    </location>
</feature>
<dbReference type="Proteomes" id="UP001597389">
    <property type="component" value="Unassembled WGS sequence"/>
</dbReference>
<dbReference type="Gene3D" id="1.10.760.10">
    <property type="entry name" value="Cytochrome c-like domain"/>
    <property type="match status" value="1"/>
</dbReference>
<dbReference type="PROSITE" id="PS51007">
    <property type="entry name" value="CYTC"/>
    <property type="match status" value="1"/>
</dbReference>
<dbReference type="Gene3D" id="3.90.182.10">
    <property type="entry name" value="Toxin - Anthrax Protective Antigen,domain 1"/>
    <property type="match status" value="1"/>
</dbReference>
<evidence type="ECO:0000256" key="1">
    <source>
        <dbReference type="ARBA" id="ARBA00022617"/>
    </source>
</evidence>
<dbReference type="PROSITE" id="PS51257">
    <property type="entry name" value="PROKAR_LIPOPROTEIN"/>
    <property type="match status" value="1"/>
</dbReference>
<dbReference type="RefSeq" id="WP_377088389.1">
    <property type="nucleotide sequence ID" value="NZ_JBHSJL010000014.1"/>
</dbReference>
<name>A0ABW4ZEA8_9BACT</name>
<dbReference type="PROSITE" id="PS51820">
    <property type="entry name" value="PA14"/>
    <property type="match status" value="1"/>
</dbReference>
<dbReference type="SMART" id="SM00758">
    <property type="entry name" value="PA14"/>
    <property type="match status" value="1"/>
</dbReference>
<dbReference type="Pfam" id="PF00034">
    <property type="entry name" value="Cytochrom_C"/>
    <property type="match status" value="1"/>
</dbReference>
<dbReference type="InterPro" id="IPR051459">
    <property type="entry name" value="Cytochrome_c-type_DH"/>
</dbReference>
<keyword evidence="9" id="KW-1185">Reference proteome</keyword>
<organism evidence="8 9">
    <name type="scientific">Rubritalea tangerina</name>
    <dbReference type="NCBI Taxonomy" id="430798"/>
    <lineage>
        <taxon>Bacteria</taxon>
        <taxon>Pseudomonadati</taxon>
        <taxon>Verrucomicrobiota</taxon>
        <taxon>Verrucomicrobiia</taxon>
        <taxon>Verrucomicrobiales</taxon>
        <taxon>Rubritaleaceae</taxon>
        <taxon>Rubritalea</taxon>
    </lineage>
</organism>
<dbReference type="SUPFAM" id="SSF56988">
    <property type="entry name" value="Anthrax protective antigen"/>
    <property type="match status" value="1"/>
</dbReference>
<evidence type="ECO:0000256" key="4">
    <source>
        <dbReference type="PROSITE-ProRule" id="PRU00433"/>
    </source>
</evidence>
<dbReference type="InterPro" id="IPR011658">
    <property type="entry name" value="PA14_dom"/>
</dbReference>
<keyword evidence="1 4" id="KW-0349">Heme</keyword>
<evidence type="ECO:0000313" key="9">
    <source>
        <dbReference type="Proteomes" id="UP001597389"/>
    </source>
</evidence>
<feature type="signal peptide" evidence="5">
    <location>
        <begin position="1"/>
        <end position="21"/>
    </location>
</feature>
<feature type="domain" description="Cytochrome c" evidence="6">
    <location>
        <begin position="20"/>
        <end position="111"/>
    </location>
</feature>
<dbReference type="EMBL" id="JBHUJB010000076">
    <property type="protein sequence ID" value="MFD2160333.1"/>
    <property type="molecule type" value="Genomic_DNA"/>
</dbReference>
<gene>
    <name evidence="8" type="ORF">ACFSW8_15625</name>
</gene>
<comment type="caution">
    <text evidence="8">The sequence shown here is derived from an EMBL/GenBank/DDBJ whole genome shotgun (WGS) entry which is preliminary data.</text>
</comment>
<keyword evidence="5" id="KW-0732">Signal</keyword>
<evidence type="ECO:0000256" key="5">
    <source>
        <dbReference type="SAM" id="SignalP"/>
    </source>
</evidence>
<dbReference type="PANTHER" id="PTHR35008">
    <property type="entry name" value="BLL4482 PROTEIN-RELATED"/>
    <property type="match status" value="1"/>
</dbReference>
<feature type="domain" description="PA14" evidence="7">
    <location>
        <begin position="153"/>
        <end position="294"/>
    </location>
</feature>
<sequence length="510" mass="55858">MMKRYYSMALGAVACASVLRAAEDGAQLYKQNCSACHGVQGEGAASGTFPPLAESAWVQGDAARAIQVLLHGLEGPIEVAGRKYNLAMPPQGAMLTDAQIAATLSYVRTQFGNAEEPVSVEEVVAAREWSKGRKDTWKAKELLEHYPLPKEVSPIESLVMEVFHGDWKVLPEFEQLESVAFEEEQDGYFSLRHIKKKDGFGIVWTGMLEVPESGNYRFELDADDGARLVVNAVEVAHVKGTGPMGKRRQVGEVALEKGKQAIRLEYFEATRDAGLSVRWSGPGIKGKQWLSERAHKGGRAPAAVIDLSPKGKEAVLYNNFIAGTTPRAIGVGYPEEVNIAFSTQHCAPEIMWRGPFINGGRHWTGRGQGFEAPMSSYSVSLAAKKAPYRYVREGEVDWSGTSEVQFVGYVLDTLRYPTFRYRVDGNEVREKVEPSVSGMKRKLEVVSPGGGKLGIVLGNGSAVQNGRVLEIDGKVVVQSPTEIVRGAEGYHTEIELKKGVNTFTLTYSWK</sequence>
<evidence type="ECO:0000259" key="7">
    <source>
        <dbReference type="PROSITE" id="PS51820"/>
    </source>
</evidence>
<evidence type="ECO:0000256" key="2">
    <source>
        <dbReference type="ARBA" id="ARBA00022723"/>
    </source>
</evidence>
<dbReference type="InterPro" id="IPR009056">
    <property type="entry name" value="Cyt_c-like_dom"/>
</dbReference>
<keyword evidence="3 4" id="KW-0408">Iron</keyword>
<accession>A0ABW4ZEA8</accession>
<protein>
    <submittedName>
        <fullName evidence="8">PA14 domain-containing protein</fullName>
    </submittedName>
</protein>
<dbReference type="SUPFAM" id="SSF46626">
    <property type="entry name" value="Cytochrome c"/>
    <property type="match status" value="1"/>
</dbReference>
<dbReference type="InterPro" id="IPR036909">
    <property type="entry name" value="Cyt_c-like_dom_sf"/>
</dbReference>
<dbReference type="Pfam" id="PF07691">
    <property type="entry name" value="PA14"/>
    <property type="match status" value="1"/>
</dbReference>